<dbReference type="Proteomes" id="UP001168620">
    <property type="component" value="Unassembled WGS sequence"/>
</dbReference>
<comment type="caution">
    <text evidence="1">The sequence shown here is derived from an EMBL/GenBank/DDBJ whole genome shotgun (WGS) entry which is preliminary data.</text>
</comment>
<proteinExistence type="predicted"/>
<evidence type="ECO:0000313" key="2">
    <source>
        <dbReference type="Proteomes" id="UP001168620"/>
    </source>
</evidence>
<evidence type="ECO:0000313" key="1">
    <source>
        <dbReference type="EMBL" id="MDN4171489.1"/>
    </source>
</evidence>
<sequence length="241" mass="25578">MTAPSTVTALPARIGGAVIATAVRGLAAARPAEKPMHPVGRVLRGTLERHGLQPGIGVPFVDEAGTDDVLARESKGIGLPPGLPDIHGLAIKVPLDGASADDVAADPVEGGGRHADVLLSTNGWGPLSRFLVVPSLGMTTRPLTTLFPYRGPRGPVLLGARYVAEHRVELAVAGPRSDWRVFADLHLEAPDPETGQADDPDLEFDAILNELPGLPNYDWVRRVRAPSYAIARRSRRSSDQQ</sequence>
<protein>
    <recommendedName>
        <fullName evidence="3">Phosphodiesterase</fullName>
    </recommendedName>
</protein>
<dbReference type="EMBL" id="JAUHJQ010000001">
    <property type="protein sequence ID" value="MDN4171489.1"/>
    <property type="molecule type" value="Genomic_DNA"/>
</dbReference>
<keyword evidence="2" id="KW-1185">Reference proteome</keyword>
<gene>
    <name evidence="1" type="ORF">QWY28_00885</name>
</gene>
<organism evidence="1 2">
    <name type="scientific">Nocardioides oceani</name>
    <dbReference type="NCBI Taxonomy" id="3058369"/>
    <lineage>
        <taxon>Bacteria</taxon>
        <taxon>Bacillati</taxon>
        <taxon>Actinomycetota</taxon>
        <taxon>Actinomycetes</taxon>
        <taxon>Propionibacteriales</taxon>
        <taxon>Nocardioidaceae</taxon>
        <taxon>Nocardioides</taxon>
    </lineage>
</organism>
<accession>A0ABT8FAF6</accession>
<dbReference type="RefSeq" id="WP_300950416.1">
    <property type="nucleotide sequence ID" value="NZ_JAUHJQ010000001.1"/>
</dbReference>
<evidence type="ECO:0008006" key="3">
    <source>
        <dbReference type="Google" id="ProtNLM"/>
    </source>
</evidence>
<reference evidence="1" key="1">
    <citation type="submission" date="2023-06" db="EMBL/GenBank/DDBJ databases">
        <title>Draft genome sequence of Nocardioides sp. SOB77.</title>
        <authorList>
            <person name="Zhang G."/>
        </authorList>
    </citation>
    <scope>NUCLEOTIDE SEQUENCE</scope>
    <source>
        <strain evidence="1">SOB77</strain>
    </source>
</reference>
<name>A0ABT8FAF6_9ACTN</name>